<dbReference type="InterPro" id="IPR000121">
    <property type="entry name" value="PEP_util_C"/>
</dbReference>
<dbReference type="PANTHER" id="PTHR46244">
    <property type="entry name" value="PHOSPHOENOLPYRUVATE-PROTEIN PHOSPHOTRANSFERASE"/>
    <property type="match status" value="1"/>
</dbReference>
<keyword evidence="4" id="KW-0479">Metal-binding</keyword>
<comment type="cofactor">
    <cofactor evidence="1">
        <name>Mg(2+)</name>
        <dbReference type="ChEBI" id="CHEBI:18420"/>
    </cofactor>
</comment>
<dbReference type="EC" id="2.7.3.9" evidence="11"/>
<dbReference type="GO" id="GO:0008965">
    <property type="term" value="F:phosphoenolpyruvate-protein phosphotransferase activity"/>
    <property type="evidence" value="ECO:0007669"/>
    <property type="project" value="UniProtKB-EC"/>
</dbReference>
<dbReference type="SUPFAM" id="SSF51621">
    <property type="entry name" value="Phosphoenolpyruvate/pyruvate domain"/>
    <property type="match status" value="1"/>
</dbReference>
<dbReference type="InterPro" id="IPR050499">
    <property type="entry name" value="PEP-utilizing_PTS_enzyme"/>
</dbReference>
<comment type="caution">
    <text evidence="11">The sequence shown here is derived from an EMBL/GenBank/DDBJ whole genome shotgun (WGS) entry which is preliminary data.</text>
</comment>
<accession>A0ABU0DL73</accession>
<evidence type="ECO:0000256" key="3">
    <source>
        <dbReference type="ARBA" id="ARBA00022679"/>
    </source>
</evidence>
<feature type="domain" description="PEP-utilising enzyme mobile" evidence="8">
    <location>
        <begin position="163"/>
        <end position="233"/>
    </location>
</feature>
<evidence type="ECO:0000256" key="2">
    <source>
        <dbReference type="ARBA" id="ARBA00007837"/>
    </source>
</evidence>
<dbReference type="InterPro" id="IPR008279">
    <property type="entry name" value="PEP-util_enz_mobile_dom"/>
</dbReference>
<evidence type="ECO:0000256" key="6">
    <source>
        <dbReference type="ARBA" id="ARBA00022842"/>
    </source>
</evidence>
<dbReference type="SUPFAM" id="SSF47831">
    <property type="entry name" value="Enzyme I of the PEP:sugar phosphotransferase system HPr-binding (sub)domain"/>
    <property type="match status" value="1"/>
</dbReference>
<evidence type="ECO:0000256" key="4">
    <source>
        <dbReference type="ARBA" id="ARBA00022723"/>
    </source>
</evidence>
<evidence type="ECO:0000313" key="11">
    <source>
        <dbReference type="EMBL" id="MDQ0349188.1"/>
    </source>
</evidence>
<dbReference type="InterPro" id="IPR015813">
    <property type="entry name" value="Pyrv/PenolPyrv_kinase-like_dom"/>
</dbReference>
<dbReference type="InterPro" id="IPR036618">
    <property type="entry name" value="PtsI_HPr-bd_sf"/>
</dbReference>
<evidence type="ECO:0000313" key="12">
    <source>
        <dbReference type="Proteomes" id="UP001238467"/>
    </source>
</evidence>
<dbReference type="PRINTS" id="PR01736">
    <property type="entry name" value="PHPHTRNFRASE"/>
</dbReference>
<dbReference type="Proteomes" id="UP001238467">
    <property type="component" value="Unassembled WGS sequence"/>
</dbReference>
<gene>
    <name evidence="11" type="ORF">J2S76_003632</name>
</gene>
<dbReference type="InterPro" id="IPR040442">
    <property type="entry name" value="Pyrv_kinase-like_dom_sf"/>
</dbReference>
<dbReference type="InterPro" id="IPR008731">
    <property type="entry name" value="PTS_EIN"/>
</dbReference>
<evidence type="ECO:0000259" key="9">
    <source>
        <dbReference type="Pfam" id="PF02896"/>
    </source>
</evidence>
<keyword evidence="5" id="KW-0418">Kinase</keyword>
<organism evidence="11 12">
    <name type="scientific">Ancylobacter vacuolatus</name>
    <dbReference type="NCBI Taxonomy" id="223389"/>
    <lineage>
        <taxon>Bacteria</taxon>
        <taxon>Pseudomonadati</taxon>
        <taxon>Pseudomonadota</taxon>
        <taxon>Alphaproteobacteria</taxon>
        <taxon>Hyphomicrobiales</taxon>
        <taxon>Xanthobacteraceae</taxon>
        <taxon>Ancylobacter</taxon>
    </lineage>
</organism>
<keyword evidence="3 11" id="KW-0808">Transferase</keyword>
<dbReference type="Gene3D" id="1.10.274.10">
    <property type="entry name" value="PtsI, HPr-binding domain"/>
    <property type="match status" value="1"/>
</dbReference>
<dbReference type="Gene3D" id="3.20.20.60">
    <property type="entry name" value="Phosphoenolpyruvate-binding domains"/>
    <property type="match status" value="1"/>
</dbReference>
<dbReference type="RefSeq" id="WP_307062679.1">
    <property type="nucleotide sequence ID" value="NZ_JAUSUH010000009.1"/>
</dbReference>
<dbReference type="SUPFAM" id="SSF52009">
    <property type="entry name" value="Phosphohistidine domain"/>
    <property type="match status" value="1"/>
</dbReference>
<evidence type="ECO:0000256" key="7">
    <source>
        <dbReference type="SAM" id="MobiDB-lite"/>
    </source>
</evidence>
<proteinExistence type="inferred from homology"/>
<name>A0ABU0DL73_9HYPH</name>
<comment type="similarity">
    <text evidence="2">Belongs to the PEP-utilizing enzyme family.</text>
</comment>
<sequence>MVVPREFRGHPASPGRAVGPVHRAGEPPAPSGRAGSAAEARAALKNAVNRAVYELRQLSAGANAESAGILDFQIELLLDGELLAPALARIDRGEGAALAFAAALNDQIEAMASECSESASRCSEAKQDEGAEVDPFALRAVDLMDLQHRVLDALAGRTRADFPAGAVYVGRDMPPSVFLAHDWSSGGAIALGAGSTASHVALLARARGVPMVVGLGALPGETGEALLVDGTQGLACLNPDPRLLPEAGLLPDPHPDATPRAVAPALHAAPGAAPFPAAAGGSETPLLLANLDTLADLDTLDPAEVDGVGLVRTEFVLTSAAEALSEERHLTVYRRLLDALAGKPVTLRMLDLGGDKALAGLNEGDPAGMLGLRGVRFLLAHPDLARIQARALIRAAAHGPVSVLLPMVTLPAELAAMAALFDEETARLARQGIEGRRPPLGIMVEVPAAALTLDLFGQAAFFSVGSNDLMQYLAAAARDNPAVAPLYAGAETAMFRLLDQICTAARVLGRPVSLCGDLAAEPAAAGRLRALGLHGLSVAPRRLPALRAALGTRLGATLPPAAPGAGSPDSAPGQA</sequence>
<evidence type="ECO:0000259" key="8">
    <source>
        <dbReference type="Pfam" id="PF00391"/>
    </source>
</evidence>
<feature type="domain" description="Phosphotransferase system enzyme I N-terminal" evidence="10">
    <location>
        <begin position="8"/>
        <end position="113"/>
    </location>
</feature>
<keyword evidence="12" id="KW-1185">Reference proteome</keyword>
<evidence type="ECO:0000256" key="1">
    <source>
        <dbReference type="ARBA" id="ARBA00001946"/>
    </source>
</evidence>
<dbReference type="EMBL" id="JAUSUH010000009">
    <property type="protein sequence ID" value="MDQ0349188.1"/>
    <property type="molecule type" value="Genomic_DNA"/>
</dbReference>
<protein>
    <submittedName>
        <fullName evidence="11">Phosphotransferase system enzyme I (PtsI)</fullName>
        <ecNumber evidence="11">2.7.3.9</ecNumber>
    </submittedName>
</protein>
<dbReference type="Pfam" id="PF05524">
    <property type="entry name" value="PEP-utilisers_N"/>
    <property type="match status" value="1"/>
</dbReference>
<feature type="region of interest" description="Disordered" evidence="7">
    <location>
        <begin position="1"/>
        <end position="38"/>
    </location>
</feature>
<dbReference type="PANTHER" id="PTHR46244:SF6">
    <property type="entry name" value="PHOSPHOENOLPYRUVATE-PROTEIN PHOSPHOTRANSFERASE"/>
    <property type="match status" value="1"/>
</dbReference>
<reference evidence="11 12" key="1">
    <citation type="submission" date="2023-07" db="EMBL/GenBank/DDBJ databases">
        <title>Genomic Encyclopedia of Type Strains, Phase IV (KMG-IV): sequencing the most valuable type-strain genomes for metagenomic binning, comparative biology and taxonomic classification.</title>
        <authorList>
            <person name="Goeker M."/>
        </authorList>
    </citation>
    <scope>NUCLEOTIDE SEQUENCE [LARGE SCALE GENOMIC DNA]</scope>
    <source>
        <strain evidence="11 12">DSM 1277</strain>
    </source>
</reference>
<feature type="domain" description="PEP-utilising enzyme C-terminal" evidence="9">
    <location>
        <begin position="287"/>
        <end position="550"/>
    </location>
</feature>
<keyword evidence="6" id="KW-0460">Magnesium</keyword>
<dbReference type="InterPro" id="IPR036637">
    <property type="entry name" value="Phosphohistidine_dom_sf"/>
</dbReference>
<dbReference type="Pfam" id="PF00391">
    <property type="entry name" value="PEP-utilizers"/>
    <property type="match status" value="1"/>
</dbReference>
<dbReference type="Pfam" id="PF02896">
    <property type="entry name" value="PEP-utilizers_C"/>
    <property type="match status" value="1"/>
</dbReference>
<evidence type="ECO:0000259" key="10">
    <source>
        <dbReference type="Pfam" id="PF05524"/>
    </source>
</evidence>
<evidence type="ECO:0000256" key="5">
    <source>
        <dbReference type="ARBA" id="ARBA00022777"/>
    </source>
</evidence>
<dbReference type="Gene3D" id="3.50.30.10">
    <property type="entry name" value="Phosphohistidine domain"/>
    <property type="match status" value="1"/>
</dbReference>